<dbReference type="EMBL" id="BAAARV010000137">
    <property type="protein sequence ID" value="GAA2394171.1"/>
    <property type="molecule type" value="Genomic_DNA"/>
</dbReference>
<dbReference type="InterPro" id="IPR036388">
    <property type="entry name" value="WH-like_DNA-bd_sf"/>
</dbReference>
<name>A0ABN3I4N3_9ACTN</name>
<feature type="domain" description="Transcription regulator PadR N-terminal" evidence="2">
    <location>
        <begin position="7"/>
        <end position="76"/>
    </location>
</feature>
<reference evidence="4 5" key="1">
    <citation type="journal article" date="2019" name="Int. J. Syst. Evol. Microbiol.">
        <title>The Global Catalogue of Microorganisms (GCM) 10K type strain sequencing project: providing services to taxonomists for standard genome sequencing and annotation.</title>
        <authorList>
            <consortium name="The Broad Institute Genomics Platform"/>
            <consortium name="The Broad Institute Genome Sequencing Center for Infectious Disease"/>
            <person name="Wu L."/>
            <person name="Ma J."/>
        </authorList>
    </citation>
    <scope>NUCLEOTIDE SEQUENCE [LARGE SCALE GENOMIC DNA]</scope>
    <source>
        <strain evidence="4 5">JCM 3272</strain>
    </source>
</reference>
<organism evidence="4 5">
    <name type="scientific">Dactylosporangium salmoneum</name>
    <dbReference type="NCBI Taxonomy" id="53361"/>
    <lineage>
        <taxon>Bacteria</taxon>
        <taxon>Bacillati</taxon>
        <taxon>Actinomycetota</taxon>
        <taxon>Actinomycetes</taxon>
        <taxon>Micromonosporales</taxon>
        <taxon>Micromonosporaceae</taxon>
        <taxon>Dactylosporangium</taxon>
    </lineage>
</organism>
<sequence>MSVRFGLLALFADGPKYGYQLRTEFEERTGGTWAVNVGQVYTTLERLERDGLVAAEGTNADGRAMYSITEAGRSALDGWFSTPVTDADRPRNELALKLLMAAITPGVDVAAVVQRQRTESLRTMRDYTSLRRDAEAVDDVAGVLLLDSVVFALEGEVRWLDHVEATVLRRGGRLAAPARAVRSTARPAARRAAQRSER</sequence>
<proteinExistence type="predicted"/>
<accession>A0ABN3I4N3</accession>
<dbReference type="Pfam" id="PF10400">
    <property type="entry name" value="Vir_act_alpha_C"/>
    <property type="match status" value="1"/>
</dbReference>
<evidence type="ECO:0000313" key="5">
    <source>
        <dbReference type="Proteomes" id="UP001501444"/>
    </source>
</evidence>
<dbReference type="Pfam" id="PF03551">
    <property type="entry name" value="PadR"/>
    <property type="match status" value="1"/>
</dbReference>
<protein>
    <submittedName>
        <fullName evidence="4">Helix-turn-helix transcriptional regulator</fullName>
    </submittedName>
</protein>
<dbReference type="Gene3D" id="1.10.10.10">
    <property type="entry name" value="Winged helix-like DNA-binding domain superfamily/Winged helix DNA-binding domain"/>
    <property type="match status" value="1"/>
</dbReference>
<dbReference type="InterPro" id="IPR036390">
    <property type="entry name" value="WH_DNA-bd_sf"/>
</dbReference>
<keyword evidence="5" id="KW-1185">Reference proteome</keyword>
<dbReference type="PANTHER" id="PTHR43252:SF6">
    <property type="entry name" value="NEGATIVE TRANSCRIPTION REGULATOR PADR"/>
    <property type="match status" value="1"/>
</dbReference>
<feature type="region of interest" description="Disordered" evidence="1">
    <location>
        <begin position="179"/>
        <end position="198"/>
    </location>
</feature>
<gene>
    <name evidence="4" type="ORF">GCM10010170_107850</name>
</gene>
<evidence type="ECO:0000259" key="3">
    <source>
        <dbReference type="Pfam" id="PF10400"/>
    </source>
</evidence>
<feature type="compositionally biased region" description="Basic residues" evidence="1">
    <location>
        <begin position="188"/>
        <end position="198"/>
    </location>
</feature>
<dbReference type="SUPFAM" id="SSF46785">
    <property type="entry name" value="Winged helix' DNA-binding domain"/>
    <property type="match status" value="1"/>
</dbReference>
<dbReference type="RefSeq" id="WP_344620569.1">
    <property type="nucleotide sequence ID" value="NZ_BAAARV010000137.1"/>
</dbReference>
<evidence type="ECO:0000313" key="4">
    <source>
        <dbReference type="EMBL" id="GAA2394171.1"/>
    </source>
</evidence>
<comment type="caution">
    <text evidence="4">The sequence shown here is derived from an EMBL/GenBank/DDBJ whole genome shotgun (WGS) entry which is preliminary data.</text>
</comment>
<evidence type="ECO:0000259" key="2">
    <source>
        <dbReference type="Pfam" id="PF03551"/>
    </source>
</evidence>
<dbReference type="Proteomes" id="UP001501444">
    <property type="component" value="Unassembled WGS sequence"/>
</dbReference>
<dbReference type="InterPro" id="IPR018309">
    <property type="entry name" value="Tscrpt_reg_PadR_C"/>
</dbReference>
<dbReference type="PANTHER" id="PTHR43252">
    <property type="entry name" value="TRANSCRIPTIONAL REGULATOR YQJI"/>
    <property type="match status" value="1"/>
</dbReference>
<evidence type="ECO:0000256" key="1">
    <source>
        <dbReference type="SAM" id="MobiDB-lite"/>
    </source>
</evidence>
<dbReference type="InterPro" id="IPR005149">
    <property type="entry name" value="Tscrpt_reg_PadR_N"/>
</dbReference>
<feature type="domain" description="Transcription regulator PadR C-terminal" evidence="3">
    <location>
        <begin position="91"/>
        <end position="165"/>
    </location>
</feature>